<dbReference type="AlphaFoldDB" id="A0A392UKV0"/>
<organism evidence="1 2">
    <name type="scientific">Trifolium medium</name>
    <dbReference type="NCBI Taxonomy" id="97028"/>
    <lineage>
        <taxon>Eukaryota</taxon>
        <taxon>Viridiplantae</taxon>
        <taxon>Streptophyta</taxon>
        <taxon>Embryophyta</taxon>
        <taxon>Tracheophyta</taxon>
        <taxon>Spermatophyta</taxon>
        <taxon>Magnoliopsida</taxon>
        <taxon>eudicotyledons</taxon>
        <taxon>Gunneridae</taxon>
        <taxon>Pentapetalae</taxon>
        <taxon>rosids</taxon>
        <taxon>fabids</taxon>
        <taxon>Fabales</taxon>
        <taxon>Fabaceae</taxon>
        <taxon>Papilionoideae</taxon>
        <taxon>50 kb inversion clade</taxon>
        <taxon>NPAAA clade</taxon>
        <taxon>Hologalegina</taxon>
        <taxon>IRL clade</taxon>
        <taxon>Trifolieae</taxon>
        <taxon>Trifolium</taxon>
    </lineage>
</organism>
<comment type="caution">
    <text evidence="1">The sequence shown here is derived from an EMBL/GenBank/DDBJ whole genome shotgun (WGS) entry which is preliminary data.</text>
</comment>
<reference evidence="1 2" key="1">
    <citation type="journal article" date="2018" name="Front. Plant Sci.">
        <title>Red Clover (Trifolium pratense) and Zigzag Clover (T. medium) - A Picture of Genomic Similarities and Differences.</title>
        <authorList>
            <person name="Dluhosova J."/>
            <person name="Istvanek J."/>
            <person name="Nedelnik J."/>
            <person name="Repkova J."/>
        </authorList>
    </citation>
    <scope>NUCLEOTIDE SEQUENCE [LARGE SCALE GENOMIC DNA]</scope>
    <source>
        <strain evidence="2">cv. 10/8</strain>
        <tissue evidence="1">Leaf</tissue>
    </source>
</reference>
<dbReference type="Proteomes" id="UP000265520">
    <property type="component" value="Unassembled WGS sequence"/>
</dbReference>
<keyword evidence="2" id="KW-1185">Reference proteome</keyword>
<proteinExistence type="predicted"/>
<evidence type="ECO:0000313" key="2">
    <source>
        <dbReference type="Proteomes" id="UP000265520"/>
    </source>
</evidence>
<sequence length="45" mass="5323">NHFQMYQTVDFIGWIGNPSSERVQPLERFHPLMFSDSEAVELLKQ</sequence>
<feature type="non-terminal residue" evidence="1">
    <location>
        <position position="1"/>
    </location>
</feature>
<accession>A0A392UKV0</accession>
<name>A0A392UKV0_9FABA</name>
<dbReference type="EMBL" id="LXQA010856777">
    <property type="protein sequence ID" value="MCI74263.1"/>
    <property type="molecule type" value="Genomic_DNA"/>
</dbReference>
<evidence type="ECO:0000313" key="1">
    <source>
        <dbReference type="EMBL" id="MCI74263.1"/>
    </source>
</evidence>
<protein>
    <submittedName>
        <fullName evidence="1">Uncharacterized protein</fullName>
    </submittedName>
</protein>